<name>A0A512NSM8_9HYPH</name>
<organism evidence="2 3">
    <name type="scientific">Reyranella soli</name>
    <dbReference type="NCBI Taxonomy" id="1230389"/>
    <lineage>
        <taxon>Bacteria</taxon>
        <taxon>Pseudomonadati</taxon>
        <taxon>Pseudomonadota</taxon>
        <taxon>Alphaproteobacteria</taxon>
        <taxon>Hyphomicrobiales</taxon>
        <taxon>Reyranellaceae</taxon>
        <taxon>Reyranella</taxon>
    </lineage>
</organism>
<evidence type="ECO:0000313" key="3">
    <source>
        <dbReference type="Proteomes" id="UP000321058"/>
    </source>
</evidence>
<dbReference type="EMBL" id="BKAJ01000272">
    <property type="protein sequence ID" value="GEP61912.1"/>
    <property type="molecule type" value="Genomic_DNA"/>
</dbReference>
<sequence>MSAYTVFACTMGMTHSKRYLRRICRHRYRKAKDEGNAALEYRNRRRADAGPPQLRGSELRGYLDRLINQLDGSSLRAALKLMIWEARGAIHRQASLIALERLAGRNTATRMDWLRELKDVENELATVYVSRIEARDDFGLDESETANEPTRPEAIHMATKPPLCSFRGFVMKPPHERRVNVESVSVVSVRSRPVSTQPPLGHRQGRHGARSPR</sequence>
<evidence type="ECO:0000256" key="1">
    <source>
        <dbReference type="SAM" id="MobiDB-lite"/>
    </source>
</evidence>
<dbReference type="AlphaFoldDB" id="A0A512NSM8"/>
<accession>A0A512NSM8</accession>
<feature type="compositionally biased region" description="Basic residues" evidence="1">
    <location>
        <begin position="203"/>
        <end position="213"/>
    </location>
</feature>
<keyword evidence="3" id="KW-1185">Reference proteome</keyword>
<protein>
    <submittedName>
        <fullName evidence="2">Uncharacterized protein</fullName>
    </submittedName>
</protein>
<dbReference type="Proteomes" id="UP000321058">
    <property type="component" value="Unassembled WGS sequence"/>
</dbReference>
<comment type="caution">
    <text evidence="2">The sequence shown here is derived from an EMBL/GenBank/DDBJ whole genome shotgun (WGS) entry which is preliminary data.</text>
</comment>
<reference evidence="2 3" key="1">
    <citation type="submission" date="2019-07" db="EMBL/GenBank/DDBJ databases">
        <title>Whole genome shotgun sequence of Reyranella soli NBRC 108950.</title>
        <authorList>
            <person name="Hosoyama A."/>
            <person name="Uohara A."/>
            <person name="Ohji S."/>
            <person name="Ichikawa N."/>
        </authorList>
    </citation>
    <scope>NUCLEOTIDE SEQUENCE [LARGE SCALE GENOMIC DNA]</scope>
    <source>
        <strain evidence="2 3">NBRC 108950</strain>
    </source>
</reference>
<feature type="region of interest" description="Disordered" evidence="1">
    <location>
        <begin position="185"/>
        <end position="213"/>
    </location>
</feature>
<feature type="compositionally biased region" description="Low complexity" evidence="1">
    <location>
        <begin position="185"/>
        <end position="195"/>
    </location>
</feature>
<proteinExistence type="predicted"/>
<gene>
    <name evidence="2" type="ORF">RSO01_90780</name>
</gene>
<evidence type="ECO:0000313" key="2">
    <source>
        <dbReference type="EMBL" id="GEP61912.1"/>
    </source>
</evidence>